<reference evidence="2" key="1">
    <citation type="journal article" date="2021" name="Syst. Appl. Microbiol.">
        <title>Roseomonas hellenica sp. nov., isolated from roots of wild-growing Alkanna tinctoria.</title>
        <authorList>
            <person name="Rat A."/>
            <person name="Naranjo H.D."/>
            <person name="Lebbe L."/>
            <person name="Cnockaert M."/>
            <person name="Krigas N."/>
            <person name="Grigoriadou K."/>
            <person name="Maloupa E."/>
            <person name="Willems A."/>
        </authorList>
    </citation>
    <scope>NUCLEOTIDE SEQUENCE [LARGE SCALE GENOMIC DNA]</scope>
    <source>
        <strain evidence="2">LMG 31159</strain>
    </source>
</reference>
<comment type="caution">
    <text evidence="1">The sequence shown here is derived from an EMBL/GenBank/DDBJ whole genome shotgun (WGS) entry which is preliminary data.</text>
</comment>
<name>A0ABS5EIC8_9PROT</name>
<gene>
    <name evidence="1" type="ORF">GXW78_13595</name>
</gene>
<organism evidence="1 2">
    <name type="scientific">Neoroseomonas terrae</name>
    <dbReference type="NCBI Taxonomy" id="424799"/>
    <lineage>
        <taxon>Bacteria</taxon>
        <taxon>Pseudomonadati</taxon>
        <taxon>Pseudomonadota</taxon>
        <taxon>Alphaproteobacteria</taxon>
        <taxon>Acetobacterales</taxon>
        <taxon>Acetobacteraceae</taxon>
        <taxon>Neoroseomonas</taxon>
    </lineage>
</organism>
<accession>A0ABS5EIC8</accession>
<dbReference type="EMBL" id="JAAEDI010000013">
    <property type="protein sequence ID" value="MBR0650705.1"/>
    <property type="molecule type" value="Genomic_DNA"/>
</dbReference>
<protein>
    <submittedName>
        <fullName evidence="1">Uncharacterized protein</fullName>
    </submittedName>
</protein>
<sequence length="207" mass="22308">MPGFATNIVLLSEYEYGYSPTRIGFPSISACRAILYQTTTGLFGFHQATGYGPTKIDRDADKFARFVTGHRGGAGTGLNLYVGAKIGAGSTYSQGLPGLQEMVAEIGAIARALRFDGPARLYDLSYNTPGAQGVYIEFDARTDSCDVLINNWVDHHDDTHKGAPHGNPGDHLYCHASKTDFTTPARVFLQADTTGQHQVEPIPIPLA</sequence>
<keyword evidence="2" id="KW-1185">Reference proteome</keyword>
<dbReference type="Proteomes" id="UP000698752">
    <property type="component" value="Unassembled WGS sequence"/>
</dbReference>
<evidence type="ECO:0000313" key="1">
    <source>
        <dbReference type="EMBL" id="MBR0650705.1"/>
    </source>
</evidence>
<dbReference type="RefSeq" id="WP_211869364.1">
    <property type="nucleotide sequence ID" value="NZ_JAAEDI010000013.1"/>
</dbReference>
<evidence type="ECO:0000313" key="2">
    <source>
        <dbReference type="Proteomes" id="UP000698752"/>
    </source>
</evidence>
<proteinExistence type="predicted"/>